<evidence type="ECO:0000256" key="4">
    <source>
        <dbReference type="ARBA" id="ARBA00033164"/>
    </source>
</evidence>
<comment type="similarity">
    <text evidence="2">Belongs to the pseudouridine synthase RluA family.</text>
</comment>
<dbReference type="GO" id="GO:0000455">
    <property type="term" value="P:enzyme-directed rRNA pseudouridine synthesis"/>
    <property type="evidence" value="ECO:0007669"/>
    <property type="project" value="TreeGrafter"/>
</dbReference>
<dbReference type="SUPFAM" id="SSF55120">
    <property type="entry name" value="Pseudouridine synthase"/>
    <property type="match status" value="1"/>
</dbReference>
<dbReference type="RefSeq" id="WP_074520377.1">
    <property type="nucleotide sequence ID" value="NZ_FNHZ01000001.1"/>
</dbReference>
<dbReference type="GO" id="GO:0003723">
    <property type="term" value="F:RNA binding"/>
    <property type="evidence" value="ECO:0007669"/>
    <property type="project" value="InterPro"/>
</dbReference>
<dbReference type="Gene3D" id="3.30.2350.10">
    <property type="entry name" value="Pseudouridine synthase"/>
    <property type="match status" value="1"/>
</dbReference>
<evidence type="ECO:0000259" key="5">
    <source>
        <dbReference type="Pfam" id="PF00849"/>
    </source>
</evidence>
<dbReference type="InterPro" id="IPR050188">
    <property type="entry name" value="RluA_PseudoU_synthase"/>
</dbReference>
<dbReference type="Proteomes" id="UP000187651">
    <property type="component" value="Unassembled WGS sequence"/>
</dbReference>
<dbReference type="EMBL" id="FNHZ01000001">
    <property type="protein sequence ID" value="SDM37336.1"/>
    <property type="molecule type" value="Genomic_DNA"/>
</dbReference>
<dbReference type="PANTHER" id="PTHR21600">
    <property type="entry name" value="MITOCHONDRIAL RNA PSEUDOURIDINE SYNTHASE"/>
    <property type="match status" value="1"/>
</dbReference>
<dbReference type="OrthoDB" id="9807829at2"/>
<dbReference type="GO" id="GO:0140098">
    <property type="term" value="F:catalytic activity, acting on RNA"/>
    <property type="evidence" value="ECO:0007669"/>
    <property type="project" value="UniProtKB-ARBA"/>
</dbReference>
<comment type="catalytic activity">
    <reaction evidence="1">
        <text>a uridine in RNA = a pseudouridine in RNA</text>
        <dbReference type="Rhea" id="RHEA:48348"/>
        <dbReference type="Rhea" id="RHEA-COMP:12068"/>
        <dbReference type="Rhea" id="RHEA-COMP:12069"/>
        <dbReference type="ChEBI" id="CHEBI:65314"/>
        <dbReference type="ChEBI" id="CHEBI:65315"/>
    </reaction>
</comment>
<evidence type="ECO:0000313" key="6">
    <source>
        <dbReference type="EMBL" id="SDM37336.1"/>
    </source>
</evidence>
<dbReference type="Pfam" id="PF00849">
    <property type="entry name" value="PseudoU_synth_2"/>
    <property type="match status" value="1"/>
</dbReference>
<accession>A0A1G9SPG9</accession>
<evidence type="ECO:0000256" key="1">
    <source>
        <dbReference type="ARBA" id="ARBA00000073"/>
    </source>
</evidence>
<dbReference type="PROSITE" id="PS01129">
    <property type="entry name" value="PSI_RLU"/>
    <property type="match status" value="1"/>
</dbReference>
<protein>
    <recommendedName>
        <fullName evidence="3">RNA pseudouridylate synthase</fullName>
    </recommendedName>
    <alternativeName>
        <fullName evidence="4">RNA-uridine isomerase</fullName>
    </alternativeName>
</protein>
<dbReference type="InterPro" id="IPR020103">
    <property type="entry name" value="PsdUridine_synth_cat_dom_sf"/>
</dbReference>
<organism evidence="6 7">
    <name type="scientific">Lachnospira pectinoschiza</name>
    <dbReference type="NCBI Taxonomy" id="28052"/>
    <lineage>
        <taxon>Bacteria</taxon>
        <taxon>Bacillati</taxon>
        <taxon>Bacillota</taxon>
        <taxon>Clostridia</taxon>
        <taxon>Lachnospirales</taxon>
        <taxon>Lachnospiraceae</taxon>
        <taxon>Lachnospira</taxon>
    </lineage>
</organism>
<keyword evidence="7" id="KW-1185">Reference proteome</keyword>
<gene>
    <name evidence="6" type="ORF">SAMN05216544_0040</name>
</gene>
<evidence type="ECO:0000256" key="3">
    <source>
        <dbReference type="ARBA" id="ARBA00031870"/>
    </source>
</evidence>
<dbReference type="GO" id="GO:0009982">
    <property type="term" value="F:pseudouridine synthase activity"/>
    <property type="evidence" value="ECO:0007669"/>
    <property type="project" value="InterPro"/>
</dbReference>
<sequence length="252" mass="28214">MIKIIYEDNEKLIVDKKAGQLSQSGKGMEPDLVSEVLNYRKRKDEEVYAAIINRLDRPVAGLVLFAKTKEAAAKYSKEVQDKGSISKVYEAYVYGKFDCKKGTLTDYLIHDKLNNTSSVWEGDVQDAKELGTGKDAKELGTGKNAKGFGDAKEARLDYEVLSYDEATNLTKISVKLHTGRHHQIRVQLASRGHAIVGDYKYFQMANEKLGGEAISKETFDGLVRKCKLRRNTIALAAVELEVDGQKFRTELK</sequence>
<reference evidence="7" key="1">
    <citation type="submission" date="2016-10" db="EMBL/GenBank/DDBJ databases">
        <authorList>
            <person name="Varghese N."/>
            <person name="Submissions S."/>
        </authorList>
    </citation>
    <scope>NUCLEOTIDE SEQUENCE [LARGE SCALE GENOMIC DNA]</scope>
    <source>
        <strain evidence="7">M83</strain>
    </source>
</reference>
<dbReference type="PANTHER" id="PTHR21600:SF87">
    <property type="entry name" value="RNA PSEUDOURIDYLATE SYNTHASE DOMAIN-CONTAINING PROTEIN 1"/>
    <property type="match status" value="1"/>
</dbReference>
<dbReference type="CDD" id="cd02869">
    <property type="entry name" value="PseudoU_synth_RluA_like"/>
    <property type="match status" value="1"/>
</dbReference>
<evidence type="ECO:0000313" key="7">
    <source>
        <dbReference type="Proteomes" id="UP000187651"/>
    </source>
</evidence>
<evidence type="ECO:0000256" key="2">
    <source>
        <dbReference type="ARBA" id="ARBA00010876"/>
    </source>
</evidence>
<proteinExistence type="inferred from homology"/>
<feature type="domain" description="Pseudouridine synthase RsuA/RluA-like" evidence="5">
    <location>
        <begin position="12"/>
        <end position="190"/>
    </location>
</feature>
<dbReference type="AlphaFoldDB" id="A0A1G9SPG9"/>
<dbReference type="InterPro" id="IPR006224">
    <property type="entry name" value="PsdUridine_synth_RluA-like_CS"/>
</dbReference>
<name>A0A1G9SPG9_9FIRM</name>
<dbReference type="InterPro" id="IPR006145">
    <property type="entry name" value="PsdUridine_synth_RsuA/RluA"/>
</dbReference>